<dbReference type="AlphaFoldDB" id="A0A316U108"/>
<keyword evidence="2" id="KW-0472">Membrane</keyword>
<organism evidence="3 4">
    <name type="scientific">Pseudomicrostroma glucosiphilum</name>
    <dbReference type="NCBI Taxonomy" id="1684307"/>
    <lineage>
        <taxon>Eukaryota</taxon>
        <taxon>Fungi</taxon>
        <taxon>Dikarya</taxon>
        <taxon>Basidiomycota</taxon>
        <taxon>Ustilaginomycotina</taxon>
        <taxon>Exobasidiomycetes</taxon>
        <taxon>Microstromatales</taxon>
        <taxon>Microstromatales incertae sedis</taxon>
        <taxon>Pseudomicrostroma</taxon>
    </lineage>
</organism>
<dbReference type="GeneID" id="37014799"/>
<feature type="region of interest" description="Disordered" evidence="1">
    <location>
        <begin position="63"/>
        <end position="97"/>
    </location>
</feature>
<feature type="compositionally biased region" description="Basic residues" evidence="1">
    <location>
        <begin position="153"/>
        <end position="163"/>
    </location>
</feature>
<feature type="compositionally biased region" description="Basic and acidic residues" evidence="1">
    <location>
        <begin position="135"/>
        <end position="152"/>
    </location>
</feature>
<evidence type="ECO:0000256" key="1">
    <source>
        <dbReference type="SAM" id="MobiDB-lite"/>
    </source>
</evidence>
<evidence type="ECO:0000313" key="4">
    <source>
        <dbReference type="Proteomes" id="UP000245942"/>
    </source>
</evidence>
<feature type="compositionally biased region" description="Basic and acidic residues" evidence="1">
    <location>
        <begin position="272"/>
        <end position="289"/>
    </location>
</feature>
<keyword evidence="2" id="KW-1133">Transmembrane helix</keyword>
<proteinExistence type="predicted"/>
<feature type="compositionally biased region" description="Basic residues" evidence="1">
    <location>
        <begin position="124"/>
        <end position="134"/>
    </location>
</feature>
<feature type="region of interest" description="Disordered" evidence="1">
    <location>
        <begin position="241"/>
        <end position="295"/>
    </location>
</feature>
<reference evidence="3 4" key="1">
    <citation type="journal article" date="2018" name="Mol. Biol. Evol.">
        <title>Broad Genomic Sampling Reveals a Smut Pathogenic Ancestry of the Fungal Clade Ustilaginomycotina.</title>
        <authorList>
            <person name="Kijpornyongpan T."/>
            <person name="Mondo S.J."/>
            <person name="Barry K."/>
            <person name="Sandor L."/>
            <person name="Lee J."/>
            <person name="Lipzen A."/>
            <person name="Pangilinan J."/>
            <person name="LaButti K."/>
            <person name="Hainaut M."/>
            <person name="Henrissat B."/>
            <person name="Grigoriev I.V."/>
            <person name="Spatafora J.W."/>
            <person name="Aime M.C."/>
        </authorList>
    </citation>
    <scope>NUCLEOTIDE SEQUENCE [LARGE SCALE GENOMIC DNA]</scope>
    <source>
        <strain evidence="3 4">MCA 4718</strain>
    </source>
</reference>
<dbReference type="Proteomes" id="UP000245942">
    <property type="component" value="Unassembled WGS sequence"/>
</dbReference>
<sequence>MEKSPLPTTDAPGLPDGLVVGKANQERRLRLRRGFQVLFLLISCFAVASIGLNTIKDIARPHHRPHFGGEGEGRGAHPWFGGEDEHKGHGPPHPKPIACYPLAPGESVNVTLNLRPGGPPPFHSHGKDHHHHHHRQEDKSIFSLFGKKDDSKHPKHPKHHKGPKGPAPPHIYLHPSLFSSDVALLREGEADKNKLGKAPGGPEGIEVYAIFSREEATETITAEDGETDSKKADICVHRAPNGVSIGAFRPPPPHHGKNGTDSHPPPPPPPPHKGEKGDRPFPPHPKDQYADISAKIHVPAGLGLHLDSLPPPPPPFPRH</sequence>
<dbReference type="OrthoDB" id="10670735at2759"/>
<dbReference type="RefSeq" id="XP_025346050.1">
    <property type="nucleotide sequence ID" value="XM_025493065.1"/>
</dbReference>
<protein>
    <submittedName>
        <fullName evidence="3">Uncharacterized protein</fullName>
    </submittedName>
</protein>
<accession>A0A316U108</accession>
<keyword evidence="4" id="KW-1185">Reference proteome</keyword>
<feature type="transmembrane region" description="Helical" evidence="2">
    <location>
        <begin position="37"/>
        <end position="55"/>
    </location>
</feature>
<dbReference type="EMBL" id="KZ819333">
    <property type="protein sequence ID" value="PWN18890.1"/>
    <property type="molecule type" value="Genomic_DNA"/>
</dbReference>
<feature type="region of interest" description="Disordered" evidence="1">
    <location>
        <begin position="115"/>
        <end position="170"/>
    </location>
</feature>
<name>A0A316U108_9BASI</name>
<gene>
    <name evidence="3" type="ORF">BCV69DRAFT_284513</name>
</gene>
<keyword evidence="2" id="KW-0812">Transmembrane</keyword>
<evidence type="ECO:0000313" key="3">
    <source>
        <dbReference type="EMBL" id="PWN18890.1"/>
    </source>
</evidence>
<evidence type="ECO:0000256" key="2">
    <source>
        <dbReference type="SAM" id="Phobius"/>
    </source>
</evidence>